<dbReference type="SFLD" id="SFLDG01082">
    <property type="entry name" value="B12-binding_domain_containing"/>
    <property type="match status" value="1"/>
</dbReference>
<dbReference type="InterPro" id="IPR023404">
    <property type="entry name" value="rSAM_horseshoe"/>
</dbReference>
<dbReference type="InterPro" id="IPR006638">
    <property type="entry name" value="Elp3/MiaA/NifB-like_rSAM"/>
</dbReference>
<evidence type="ECO:0000256" key="1">
    <source>
        <dbReference type="ARBA" id="ARBA00001966"/>
    </source>
</evidence>
<keyword evidence="2" id="KW-0949">S-adenosyl-L-methionine</keyword>
<dbReference type="InterPro" id="IPR006158">
    <property type="entry name" value="Cobalamin-bd"/>
</dbReference>
<dbReference type="SUPFAM" id="SSF52242">
    <property type="entry name" value="Cobalamin (vitamin B12)-binding domain"/>
    <property type="match status" value="1"/>
</dbReference>
<dbReference type="Gene3D" id="3.40.50.280">
    <property type="entry name" value="Cobalamin-binding domain"/>
    <property type="match status" value="1"/>
</dbReference>
<dbReference type="Proteomes" id="UP000810171">
    <property type="component" value="Unassembled WGS sequence"/>
</dbReference>
<evidence type="ECO:0000313" key="9">
    <source>
        <dbReference type="Proteomes" id="UP000810171"/>
    </source>
</evidence>
<dbReference type="SFLD" id="SFLDS00029">
    <property type="entry name" value="Radical_SAM"/>
    <property type="match status" value="1"/>
</dbReference>
<evidence type="ECO:0000313" key="8">
    <source>
        <dbReference type="EMBL" id="MBP0049148.1"/>
    </source>
</evidence>
<proteinExistence type="predicted"/>
<comment type="caution">
    <text evidence="8">The sequence shown here is derived from an EMBL/GenBank/DDBJ whole genome shotgun (WGS) entry which is preliminary data.</text>
</comment>
<dbReference type="EMBL" id="JACVEW010000015">
    <property type="protein sequence ID" value="MBP0049148.1"/>
    <property type="molecule type" value="Genomic_DNA"/>
</dbReference>
<dbReference type="SUPFAM" id="SSF102114">
    <property type="entry name" value="Radical SAM enzymes"/>
    <property type="match status" value="1"/>
</dbReference>
<reference evidence="8 9" key="1">
    <citation type="submission" date="2020-09" db="EMBL/GenBank/DDBJ databases">
        <authorList>
            <person name="Tanuku N.R.S."/>
        </authorList>
    </citation>
    <scope>NUCLEOTIDE SEQUENCE [LARGE SCALE GENOMIC DNA]</scope>
    <source>
        <strain evidence="8 9">AK62</strain>
    </source>
</reference>
<evidence type="ECO:0000259" key="6">
    <source>
        <dbReference type="PROSITE" id="PS51332"/>
    </source>
</evidence>
<dbReference type="SMART" id="SM00729">
    <property type="entry name" value="Elp3"/>
    <property type="match status" value="1"/>
</dbReference>
<dbReference type="InterPro" id="IPR058240">
    <property type="entry name" value="rSAM_sf"/>
</dbReference>
<feature type="domain" description="B12-binding" evidence="6">
    <location>
        <begin position="156"/>
        <end position="298"/>
    </location>
</feature>
<organism evidence="8 9">
    <name type="scientific">Marinobacterium alkalitolerans</name>
    <dbReference type="NCBI Taxonomy" id="1542925"/>
    <lineage>
        <taxon>Bacteria</taxon>
        <taxon>Pseudomonadati</taxon>
        <taxon>Pseudomonadota</taxon>
        <taxon>Gammaproteobacteria</taxon>
        <taxon>Oceanospirillales</taxon>
        <taxon>Oceanospirillaceae</taxon>
        <taxon>Marinobacterium</taxon>
    </lineage>
</organism>
<name>A0ABS3ZBR9_9GAMM</name>
<accession>A0ABS3ZBR9</accession>
<evidence type="ECO:0000256" key="5">
    <source>
        <dbReference type="ARBA" id="ARBA00023014"/>
    </source>
</evidence>
<dbReference type="Pfam" id="PF04055">
    <property type="entry name" value="Radical_SAM"/>
    <property type="match status" value="1"/>
</dbReference>
<evidence type="ECO:0000259" key="7">
    <source>
        <dbReference type="PROSITE" id="PS51918"/>
    </source>
</evidence>
<keyword evidence="4" id="KW-0408">Iron</keyword>
<protein>
    <submittedName>
        <fullName evidence="8">Radical SAM protein</fullName>
    </submittedName>
</protein>
<keyword evidence="5" id="KW-0411">Iron-sulfur</keyword>
<dbReference type="PANTHER" id="PTHR43409">
    <property type="entry name" value="ANAEROBIC MAGNESIUM-PROTOPORPHYRIN IX MONOMETHYL ESTER CYCLASE-RELATED"/>
    <property type="match status" value="1"/>
</dbReference>
<keyword evidence="9" id="KW-1185">Reference proteome</keyword>
<dbReference type="InterPro" id="IPR036724">
    <property type="entry name" value="Cobalamin-bd_sf"/>
</dbReference>
<feature type="domain" description="Radical SAM core" evidence="7">
    <location>
        <begin position="359"/>
        <end position="588"/>
    </location>
</feature>
<sequence>MTVLLMTPPMTQLNTPYPATAYLTGFLRSRGYEAVQRDPAIELFLEMMTAPALEVIRQHVETNYEHFEDDELPDVIFTFLAEFDRYQQAVEPAIRFLQSKDPGLALRINSRRFLPEGPAFDAIAQMEAVSGDVLTTAFGNLGVQDKAKYLATLFINDLSAVITQGVDPYFEVSRYGEQLAAANPSFDSLYDTLMGEPSFSSEILEQLIEQYLEETNPSVVALTVPFPGNMLGALRIAQTCKAINPDLPVVLGGGFVNTELRALKDPRVFEFVDFICLDDGERPLMTLLEYLDGQREIDELVRTYFLAEREDGEVYVHFNENTALHDIPQSDVGAPIYDGLPLDEYLSLCEMLNPMHRIWSDGRWNKLTVAHGCYWRKCSFCDVSLDYIDRYDAASADALVDRIEQLIEETGQSGFHFVDEALPPKLLFALAQRLIERNVVISWWGNIRFEKTFTPERCQLLADSGCIAVSGGLEVASDRLLKLMKKGVSVEQVARVTKAFSDAGILVHAYLMYGFPTQTEQETVDSLEMVRQMMQQGCFQSAYWHRFAATVHSPIGMYPEQYGIRLVERPTPLFAENDVEFIDPTGTDHEMLGEGLRKALYNFMHGIGFEQPMSFWFNQPVPPPQIKPAFIADAITSLITRSG</sequence>
<evidence type="ECO:0000256" key="3">
    <source>
        <dbReference type="ARBA" id="ARBA00022723"/>
    </source>
</evidence>
<dbReference type="InterPro" id="IPR051198">
    <property type="entry name" value="BchE-like"/>
</dbReference>
<dbReference type="Gene3D" id="3.80.30.20">
    <property type="entry name" value="tm_1862 like domain"/>
    <property type="match status" value="1"/>
</dbReference>
<dbReference type="InterPro" id="IPR007197">
    <property type="entry name" value="rSAM"/>
</dbReference>
<dbReference type="PROSITE" id="PS51918">
    <property type="entry name" value="RADICAL_SAM"/>
    <property type="match status" value="1"/>
</dbReference>
<keyword evidence="3" id="KW-0479">Metal-binding</keyword>
<dbReference type="PROSITE" id="PS51332">
    <property type="entry name" value="B12_BINDING"/>
    <property type="match status" value="1"/>
</dbReference>
<evidence type="ECO:0000256" key="2">
    <source>
        <dbReference type="ARBA" id="ARBA00022691"/>
    </source>
</evidence>
<gene>
    <name evidence="8" type="ORF">H9C73_10400</name>
</gene>
<dbReference type="PANTHER" id="PTHR43409:SF7">
    <property type="entry name" value="BLL1977 PROTEIN"/>
    <property type="match status" value="1"/>
</dbReference>
<comment type="cofactor">
    <cofactor evidence="1">
        <name>[4Fe-4S] cluster</name>
        <dbReference type="ChEBI" id="CHEBI:49883"/>
    </cofactor>
</comment>
<evidence type="ECO:0000256" key="4">
    <source>
        <dbReference type="ARBA" id="ARBA00023004"/>
    </source>
</evidence>